<evidence type="ECO:0000313" key="2">
    <source>
        <dbReference type="EMBL" id="CAE0326252.1"/>
    </source>
</evidence>
<gene>
    <name evidence="2" type="ORF">SINC0208_LOCUS6878</name>
</gene>
<dbReference type="AlphaFoldDB" id="A0A7S3IKU0"/>
<reference evidence="2" key="1">
    <citation type="submission" date="2021-01" db="EMBL/GenBank/DDBJ databases">
        <authorList>
            <person name="Corre E."/>
            <person name="Pelletier E."/>
            <person name="Niang G."/>
            <person name="Scheremetjew M."/>
            <person name="Finn R."/>
            <person name="Kale V."/>
            <person name="Holt S."/>
            <person name="Cochrane G."/>
            <person name="Meng A."/>
            <person name="Brown T."/>
            <person name="Cohen L."/>
        </authorList>
    </citation>
    <scope>NUCLEOTIDE SEQUENCE</scope>
    <source>
        <strain evidence="2">S3</strain>
    </source>
</reference>
<name>A0A7S3IKU0_9SPIT</name>
<keyword evidence="1" id="KW-1133">Transmembrane helix</keyword>
<accession>A0A7S3IKU0</accession>
<feature type="transmembrane region" description="Helical" evidence="1">
    <location>
        <begin position="12"/>
        <end position="30"/>
    </location>
</feature>
<keyword evidence="1" id="KW-0812">Transmembrane</keyword>
<evidence type="ECO:0000256" key="1">
    <source>
        <dbReference type="SAM" id="Phobius"/>
    </source>
</evidence>
<keyword evidence="1" id="KW-0472">Membrane</keyword>
<feature type="transmembrane region" description="Helical" evidence="1">
    <location>
        <begin position="36"/>
        <end position="56"/>
    </location>
</feature>
<protein>
    <submittedName>
        <fullName evidence="2">Uncharacterized protein</fullName>
    </submittedName>
</protein>
<organism evidence="2">
    <name type="scientific">Strombidium inclinatum</name>
    <dbReference type="NCBI Taxonomy" id="197538"/>
    <lineage>
        <taxon>Eukaryota</taxon>
        <taxon>Sar</taxon>
        <taxon>Alveolata</taxon>
        <taxon>Ciliophora</taxon>
        <taxon>Intramacronucleata</taxon>
        <taxon>Spirotrichea</taxon>
        <taxon>Oligotrichia</taxon>
        <taxon>Strombidiidae</taxon>
        <taxon>Strombidium</taxon>
    </lineage>
</organism>
<dbReference type="EMBL" id="HBIH01016884">
    <property type="protein sequence ID" value="CAE0326252.1"/>
    <property type="molecule type" value="Transcribed_RNA"/>
</dbReference>
<proteinExistence type="predicted"/>
<sequence length="108" mass="12946">MSEQHHHWYPSAFRYGVSFGVMIQLITRVATKEPLYVRPFSYLTVGLTMGFVMSYFDWWKRRATEEILYKQDENKYHNMVRAMNNVRVGEEEEITHMVEYLKGTSTRV</sequence>